<gene>
    <name evidence="3" type="ORF">EKO27_g5668</name>
</gene>
<dbReference type="Proteomes" id="UP000286045">
    <property type="component" value="Unassembled WGS sequence"/>
</dbReference>
<keyword evidence="2" id="KW-0472">Membrane</keyword>
<proteinExistence type="inferred from homology"/>
<dbReference type="EMBL" id="RYZI01000154">
    <property type="protein sequence ID" value="RWA09447.1"/>
    <property type="molecule type" value="Genomic_DNA"/>
</dbReference>
<keyword evidence="2" id="KW-1133">Transmembrane helix</keyword>
<dbReference type="STRING" id="363999.A0A439D4V6"/>
<comment type="caution">
    <text evidence="3">The sequence shown here is derived from an EMBL/GenBank/DDBJ whole genome shotgun (WGS) entry which is preliminary data.</text>
</comment>
<dbReference type="PANTHER" id="PTHR33365:SF14">
    <property type="entry name" value="TAT PATHWAY SIGNAL SEQUENCE"/>
    <property type="match status" value="1"/>
</dbReference>
<keyword evidence="2" id="KW-0812">Transmembrane</keyword>
<dbReference type="AlphaFoldDB" id="A0A439D4V6"/>
<evidence type="ECO:0000256" key="2">
    <source>
        <dbReference type="SAM" id="Phobius"/>
    </source>
</evidence>
<reference evidence="3 4" key="1">
    <citation type="submission" date="2018-12" db="EMBL/GenBank/DDBJ databases">
        <title>Draft genome sequence of Xylaria grammica IHI A82.</title>
        <authorList>
            <person name="Buettner E."/>
            <person name="Kellner H."/>
        </authorList>
    </citation>
    <scope>NUCLEOTIDE SEQUENCE [LARGE SCALE GENOMIC DNA]</scope>
    <source>
        <strain evidence="3 4">IHI A82</strain>
    </source>
</reference>
<sequence>MGASEQYVLLPVDESERPVIKKPINNRKYHNYGGLLYAAGTTLNIILFVVSAACLVTAGVLFRRSGGFRGSQNLLTKTSYNSPVAMELRPTWSTIQIQSSHLESPDGIYRHTPNDAVDDAWAAVSNPPFIVLSSSEVRGLGKDPAEAARPPEDWGLGPDVYLGTIDVYHQLHCLNMLRTNLHDNFDHYHRTPLSPLARAHVSHCVEALMKTLMCQPSLDILTTMWTEGIGGLGPAHLADFDFNRKCWDFEQLDSWMEGRRVDITDTMMKNLTPPAGTRFHPPPLEVQEALAGMWGS</sequence>
<evidence type="ECO:0000313" key="4">
    <source>
        <dbReference type="Proteomes" id="UP000286045"/>
    </source>
</evidence>
<evidence type="ECO:0000313" key="3">
    <source>
        <dbReference type="EMBL" id="RWA09447.1"/>
    </source>
</evidence>
<comment type="similarity">
    <text evidence="1">Belongs to the ustYa family.</text>
</comment>
<keyword evidence="4" id="KW-1185">Reference proteome</keyword>
<dbReference type="Pfam" id="PF11807">
    <property type="entry name" value="UstYa"/>
    <property type="match status" value="1"/>
</dbReference>
<dbReference type="InterPro" id="IPR021765">
    <property type="entry name" value="UstYa-like"/>
</dbReference>
<evidence type="ECO:0000256" key="1">
    <source>
        <dbReference type="ARBA" id="ARBA00035112"/>
    </source>
</evidence>
<organism evidence="3 4">
    <name type="scientific">Xylaria grammica</name>
    <dbReference type="NCBI Taxonomy" id="363999"/>
    <lineage>
        <taxon>Eukaryota</taxon>
        <taxon>Fungi</taxon>
        <taxon>Dikarya</taxon>
        <taxon>Ascomycota</taxon>
        <taxon>Pezizomycotina</taxon>
        <taxon>Sordariomycetes</taxon>
        <taxon>Xylariomycetidae</taxon>
        <taxon>Xylariales</taxon>
        <taxon>Xylariaceae</taxon>
        <taxon>Xylaria</taxon>
    </lineage>
</organism>
<accession>A0A439D4V6</accession>
<dbReference type="PANTHER" id="PTHR33365">
    <property type="entry name" value="YALI0B05434P"/>
    <property type="match status" value="1"/>
</dbReference>
<name>A0A439D4V6_9PEZI</name>
<protein>
    <recommendedName>
        <fullName evidence="5">Tat pathway signal sequence</fullName>
    </recommendedName>
</protein>
<feature type="transmembrane region" description="Helical" evidence="2">
    <location>
        <begin position="35"/>
        <end position="62"/>
    </location>
</feature>
<dbReference type="GO" id="GO:0043386">
    <property type="term" value="P:mycotoxin biosynthetic process"/>
    <property type="evidence" value="ECO:0007669"/>
    <property type="project" value="InterPro"/>
</dbReference>
<evidence type="ECO:0008006" key="5">
    <source>
        <dbReference type="Google" id="ProtNLM"/>
    </source>
</evidence>